<feature type="transmembrane region" description="Helical" evidence="1">
    <location>
        <begin position="41"/>
        <end position="59"/>
    </location>
</feature>
<name>A0ABX0GYX9_9ACTN</name>
<reference evidence="2 3" key="1">
    <citation type="submission" date="2020-03" db="EMBL/GenBank/DDBJ databases">
        <title>Two novel Motilibacter sp.</title>
        <authorList>
            <person name="Liu S."/>
        </authorList>
    </citation>
    <scope>NUCLEOTIDE SEQUENCE [LARGE SCALE GENOMIC DNA]</scope>
    <source>
        <strain evidence="2 3">E257</strain>
    </source>
</reference>
<evidence type="ECO:0000313" key="2">
    <source>
        <dbReference type="EMBL" id="NHC16168.1"/>
    </source>
</evidence>
<dbReference type="Proteomes" id="UP000800981">
    <property type="component" value="Unassembled WGS sequence"/>
</dbReference>
<gene>
    <name evidence="2" type="ORF">G9H71_20490</name>
</gene>
<dbReference type="RefSeq" id="WP_166284635.1">
    <property type="nucleotide sequence ID" value="NZ_JAANNP010000102.1"/>
</dbReference>
<sequence length="95" mass="10048">MWVAVMGVGVLLWLAGAVALLRANAGRVPWLGRAPRLPAAYWAAAPLGIVVAFFGAARLSESGSTWGWPAVAGAALVLWLPLVALHNRRAGRRRP</sequence>
<accession>A0ABX0GYX9</accession>
<keyword evidence="1" id="KW-0472">Membrane</keyword>
<keyword evidence="1" id="KW-0812">Transmembrane</keyword>
<proteinExistence type="predicted"/>
<organism evidence="2 3">
    <name type="scientific">Motilibacter deserti</name>
    <dbReference type="NCBI Taxonomy" id="2714956"/>
    <lineage>
        <taxon>Bacteria</taxon>
        <taxon>Bacillati</taxon>
        <taxon>Actinomycetota</taxon>
        <taxon>Actinomycetes</taxon>
        <taxon>Motilibacterales</taxon>
        <taxon>Motilibacteraceae</taxon>
        <taxon>Motilibacter</taxon>
    </lineage>
</organism>
<dbReference type="EMBL" id="JAANNP010000102">
    <property type="protein sequence ID" value="NHC16168.1"/>
    <property type="molecule type" value="Genomic_DNA"/>
</dbReference>
<evidence type="ECO:0000313" key="3">
    <source>
        <dbReference type="Proteomes" id="UP000800981"/>
    </source>
</evidence>
<comment type="caution">
    <text evidence="2">The sequence shown here is derived from an EMBL/GenBank/DDBJ whole genome shotgun (WGS) entry which is preliminary data.</text>
</comment>
<feature type="transmembrane region" description="Helical" evidence="1">
    <location>
        <begin position="66"/>
        <end position="85"/>
    </location>
</feature>
<keyword evidence="3" id="KW-1185">Reference proteome</keyword>
<evidence type="ECO:0000256" key="1">
    <source>
        <dbReference type="SAM" id="Phobius"/>
    </source>
</evidence>
<keyword evidence="1" id="KW-1133">Transmembrane helix</keyword>
<protein>
    <submittedName>
        <fullName evidence="2">Uncharacterized protein</fullName>
    </submittedName>
</protein>